<evidence type="ECO:0000313" key="3">
    <source>
        <dbReference type="WBParaSite" id="Hba_10688"/>
    </source>
</evidence>
<name>A0A1I7WZS7_HETBA</name>
<evidence type="ECO:0000313" key="2">
    <source>
        <dbReference type="Proteomes" id="UP000095283"/>
    </source>
</evidence>
<accession>A0A1I7WZS7</accession>
<keyword evidence="2" id="KW-1185">Reference proteome</keyword>
<sequence length="271" mass="29600">MFLIWITILVFMQNVTDGCSPFGLDAFSASRVSQPMPTLGVSSNPSETLFGHRARGQSTHLGALGTSSNPPIMDATELNCFDFDVHCKWRNMEGLFVDELDWFQGSGILDQGRLQVATGTHISPGKGMYAIVATDTVQMSTTKAVLVGDQIACQDGPAELKFKLLYIIADHFVFHAVNLQGGFAIIDDIEYIADMCPDTVMSRAASHNDIVPFSFSPMADGYPTTTEFATLAFPTLGVNTFDETVEKQLEPKQSLKFSPLVGNITYYISNT</sequence>
<protein>
    <submittedName>
        <fullName evidence="3">Dirigent protein</fullName>
    </submittedName>
</protein>
<feature type="chain" id="PRO_5009310894" evidence="1">
    <location>
        <begin position="19"/>
        <end position="271"/>
    </location>
</feature>
<evidence type="ECO:0000256" key="1">
    <source>
        <dbReference type="SAM" id="SignalP"/>
    </source>
</evidence>
<reference evidence="3" key="1">
    <citation type="submission" date="2016-11" db="UniProtKB">
        <authorList>
            <consortium name="WormBaseParasite"/>
        </authorList>
    </citation>
    <scope>IDENTIFICATION</scope>
</reference>
<dbReference type="Proteomes" id="UP000095283">
    <property type="component" value="Unplaced"/>
</dbReference>
<keyword evidence="1" id="KW-0732">Signal</keyword>
<dbReference type="AlphaFoldDB" id="A0A1I7WZS7"/>
<dbReference type="WBParaSite" id="Hba_10688">
    <property type="protein sequence ID" value="Hba_10688"/>
    <property type="gene ID" value="Hba_10688"/>
</dbReference>
<organism evidence="2 3">
    <name type="scientific">Heterorhabditis bacteriophora</name>
    <name type="common">Entomopathogenic nematode worm</name>
    <dbReference type="NCBI Taxonomy" id="37862"/>
    <lineage>
        <taxon>Eukaryota</taxon>
        <taxon>Metazoa</taxon>
        <taxon>Ecdysozoa</taxon>
        <taxon>Nematoda</taxon>
        <taxon>Chromadorea</taxon>
        <taxon>Rhabditida</taxon>
        <taxon>Rhabditina</taxon>
        <taxon>Rhabditomorpha</taxon>
        <taxon>Strongyloidea</taxon>
        <taxon>Heterorhabditidae</taxon>
        <taxon>Heterorhabditis</taxon>
    </lineage>
</organism>
<feature type="signal peptide" evidence="1">
    <location>
        <begin position="1"/>
        <end position="18"/>
    </location>
</feature>
<proteinExistence type="predicted"/>